<reference evidence="5" key="1">
    <citation type="journal article" date="2019" name="Int. J. Syst. Evol. Microbiol.">
        <title>The Global Catalogue of Microorganisms (GCM) 10K type strain sequencing project: providing services to taxonomists for standard genome sequencing and annotation.</title>
        <authorList>
            <consortium name="The Broad Institute Genomics Platform"/>
            <consortium name="The Broad Institute Genome Sequencing Center for Infectious Disease"/>
            <person name="Wu L."/>
            <person name="Ma J."/>
        </authorList>
    </citation>
    <scope>NUCLEOTIDE SEQUENCE [LARGE SCALE GENOMIC DNA]</scope>
    <source>
        <strain evidence="5">CCUG 43114</strain>
    </source>
</reference>
<evidence type="ECO:0000256" key="1">
    <source>
        <dbReference type="SAM" id="MobiDB-lite"/>
    </source>
</evidence>
<dbReference type="InterPro" id="IPR036938">
    <property type="entry name" value="PAP2/HPO_sf"/>
</dbReference>
<evidence type="ECO:0000313" key="5">
    <source>
        <dbReference type="Proteomes" id="UP001596122"/>
    </source>
</evidence>
<dbReference type="RefSeq" id="WP_340270255.1">
    <property type="nucleotide sequence ID" value="NZ_JBBEOG010000006.1"/>
</dbReference>
<feature type="transmembrane region" description="Helical" evidence="2">
    <location>
        <begin position="231"/>
        <end position="254"/>
    </location>
</feature>
<feature type="transmembrane region" description="Helical" evidence="2">
    <location>
        <begin position="200"/>
        <end position="219"/>
    </location>
</feature>
<dbReference type="EMBL" id="JBHSLD010000028">
    <property type="protein sequence ID" value="MFC5382602.1"/>
    <property type="molecule type" value="Genomic_DNA"/>
</dbReference>
<feature type="transmembrane region" description="Helical" evidence="2">
    <location>
        <begin position="43"/>
        <end position="64"/>
    </location>
</feature>
<proteinExistence type="predicted"/>
<dbReference type="InterPro" id="IPR000326">
    <property type="entry name" value="PAP2/HPO"/>
</dbReference>
<evidence type="ECO:0000313" key="4">
    <source>
        <dbReference type="EMBL" id="MFC5382602.1"/>
    </source>
</evidence>
<feature type="compositionally biased region" description="Basic and acidic residues" evidence="1">
    <location>
        <begin position="1"/>
        <end position="13"/>
    </location>
</feature>
<keyword evidence="2" id="KW-0812">Transmembrane</keyword>
<protein>
    <submittedName>
        <fullName evidence="4">Phosphatase PAP2 family protein</fullName>
    </submittedName>
</protein>
<gene>
    <name evidence="4" type="ORF">ACFPJ6_17700</name>
</gene>
<dbReference type="Gene3D" id="1.20.144.10">
    <property type="entry name" value="Phosphatidic acid phosphatase type 2/haloperoxidase"/>
    <property type="match status" value="2"/>
</dbReference>
<dbReference type="Pfam" id="PF01569">
    <property type="entry name" value="PAP2"/>
    <property type="match status" value="1"/>
</dbReference>
<sequence>MDQRDLAQRRDDTTGAPGAVRPPTMEEARSGWRRVVEVAASQWQLLLVLVLAGGLFAAMVAAVAEVYDNVQDGDELAAVDEPLLRAALELRSPSLDRAITLYTDLGGTVWAPVLTALLVAGLCVLWRSWTPLVLMVVATAGSLAMTAVGKAVVARARPDMDLAVPPFETSAAFPSGHTLNATVIAFTLAYLVWLHVRSGAVRVLVVMGAVVHAVLMGLSRVYLGHHWFTDVVVAWALGLGWLAVVVAVHQLVLVRAGRRSSRHEQSGEHPGEADTVTS</sequence>
<organism evidence="4 5">
    <name type="scientific">Aquipuribacter nitratireducens</name>
    <dbReference type="NCBI Taxonomy" id="650104"/>
    <lineage>
        <taxon>Bacteria</taxon>
        <taxon>Bacillati</taxon>
        <taxon>Actinomycetota</taxon>
        <taxon>Actinomycetes</taxon>
        <taxon>Micrococcales</taxon>
        <taxon>Intrasporangiaceae</taxon>
        <taxon>Aquipuribacter</taxon>
    </lineage>
</organism>
<evidence type="ECO:0000259" key="3">
    <source>
        <dbReference type="SMART" id="SM00014"/>
    </source>
</evidence>
<feature type="transmembrane region" description="Helical" evidence="2">
    <location>
        <begin position="109"/>
        <end position="126"/>
    </location>
</feature>
<feature type="transmembrane region" description="Helical" evidence="2">
    <location>
        <begin position="133"/>
        <end position="153"/>
    </location>
</feature>
<feature type="domain" description="Phosphatidic acid phosphatase type 2/haloperoxidase" evidence="3">
    <location>
        <begin position="132"/>
        <end position="246"/>
    </location>
</feature>
<dbReference type="SUPFAM" id="SSF48317">
    <property type="entry name" value="Acid phosphatase/Vanadium-dependent haloperoxidase"/>
    <property type="match status" value="1"/>
</dbReference>
<feature type="region of interest" description="Disordered" evidence="1">
    <location>
        <begin position="1"/>
        <end position="26"/>
    </location>
</feature>
<keyword evidence="2" id="KW-0472">Membrane</keyword>
<dbReference type="CDD" id="cd03392">
    <property type="entry name" value="PAP2_like_2"/>
    <property type="match status" value="1"/>
</dbReference>
<feature type="transmembrane region" description="Helical" evidence="2">
    <location>
        <begin position="173"/>
        <end position="193"/>
    </location>
</feature>
<keyword evidence="5" id="KW-1185">Reference proteome</keyword>
<evidence type="ECO:0000256" key="2">
    <source>
        <dbReference type="SAM" id="Phobius"/>
    </source>
</evidence>
<accession>A0ABW0GRK0</accession>
<dbReference type="PANTHER" id="PTHR14969">
    <property type="entry name" value="SPHINGOSINE-1-PHOSPHATE PHOSPHOHYDROLASE"/>
    <property type="match status" value="1"/>
</dbReference>
<dbReference type="SMART" id="SM00014">
    <property type="entry name" value="acidPPc"/>
    <property type="match status" value="1"/>
</dbReference>
<comment type="caution">
    <text evidence="4">The sequence shown here is derived from an EMBL/GenBank/DDBJ whole genome shotgun (WGS) entry which is preliminary data.</text>
</comment>
<name>A0ABW0GRK0_9MICO</name>
<dbReference type="Proteomes" id="UP001596122">
    <property type="component" value="Unassembled WGS sequence"/>
</dbReference>
<dbReference type="PANTHER" id="PTHR14969:SF13">
    <property type="entry name" value="AT30094P"/>
    <property type="match status" value="1"/>
</dbReference>
<keyword evidence="2" id="KW-1133">Transmembrane helix</keyword>